<evidence type="ECO:0000256" key="1">
    <source>
        <dbReference type="SAM" id="Coils"/>
    </source>
</evidence>
<dbReference type="EMBL" id="CP065383">
    <property type="protein sequence ID" value="QPM66973.1"/>
    <property type="molecule type" value="Genomic_DNA"/>
</dbReference>
<dbReference type="Pfam" id="PF05598">
    <property type="entry name" value="DUF772"/>
    <property type="match status" value="1"/>
</dbReference>
<accession>A0A7T1AJB8</accession>
<dbReference type="RefSeq" id="WP_218112199.1">
    <property type="nucleotide sequence ID" value="NZ_CP065383.1"/>
</dbReference>
<dbReference type="KEGG" id="alam:RT761_00159"/>
<feature type="domain" description="Transposase InsH N-terminal" evidence="2">
    <location>
        <begin position="17"/>
        <end position="109"/>
    </location>
</feature>
<name>A0A7T1AJB8_ATRLM</name>
<dbReference type="Proteomes" id="UP000594463">
    <property type="component" value="Chromosome"/>
</dbReference>
<evidence type="ECO:0000259" key="2">
    <source>
        <dbReference type="Pfam" id="PF05598"/>
    </source>
</evidence>
<dbReference type="InterPro" id="IPR008490">
    <property type="entry name" value="Transposase_InsH_N"/>
</dbReference>
<dbReference type="AlphaFoldDB" id="A0A7T1AJB8"/>
<evidence type="ECO:0000313" key="3">
    <source>
        <dbReference type="EMBL" id="QPM66973.1"/>
    </source>
</evidence>
<evidence type="ECO:0000313" key="4">
    <source>
        <dbReference type="Proteomes" id="UP000594463"/>
    </source>
</evidence>
<protein>
    <recommendedName>
        <fullName evidence="2">Transposase InsH N-terminal domain-containing protein</fullName>
    </recommendedName>
</protein>
<feature type="coiled-coil region" evidence="1">
    <location>
        <begin position="156"/>
        <end position="183"/>
    </location>
</feature>
<reference evidence="3 4" key="1">
    <citation type="journal article" date="2021" name="Nat. Commun.">
        <title>Isolation of a member of the candidate phylum Atribacteria reveals a unique cell membrane structure.</title>
        <authorList>
            <person name="Taiki K."/>
            <person name="Nobu M.K."/>
            <person name="Kusada H."/>
            <person name="Meng X.-Y."/>
            <person name="Hosoki N."/>
            <person name="Uematsu K."/>
            <person name="Yoshioka H."/>
            <person name="Kamagata Y."/>
            <person name="Tamaki H."/>
        </authorList>
    </citation>
    <scope>NUCLEOTIDE SEQUENCE [LARGE SCALE GENOMIC DNA]</scope>
    <source>
        <strain evidence="3 4">RT761</strain>
    </source>
</reference>
<keyword evidence="1" id="KW-0175">Coiled coil</keyword>
<keyword evidence="4" id="KW-1185">Reference proteome</keyword>
<dbReference type="PANTHER" id="PTHR33408">
    <property type="entry name" value="TRANSPOSASE"/>
    <property type="match status" value="1"/>
</dbReference>
<dbReference type="PANTHER" id="PTHR33408:SF2">
    <property type="entry name" value="TRANSPOSASE DDE DOMAIN-CONTAINING PROTEIN"/>
    <property type="match status" value="1"/>
</dbReference>
<proteinExistence type="predicted"/>
<organism evidence="3 4">
    <name type="scientific">Atribacter laminatus</name>
    <dbReference type="NCBI Taxonomy" id="2847778"/>
    <lineage>
        <taxon>Bacteria</taxon>
        <taxon>Pseudomonadati</taxon>
        <taxon>Atribacterota</taxon>
        <taxon>Atribacteria</taxon>
        <taxon>Atribacterales</taxon>
        <taxon>Atribacteraceae</taxon>
        <taxon>Atribacter</taxon>
    </lineage>
</organism>
<gene>
    <name evidence="3" type="ORF">RT761_00159</name>
</gene>
<sequence length="183" mass="21112">MAYRPENRNHLQFLPPSIEEYVTPDDPVRVYDTFVEALDLENLGFNLDPHQAGNPAYHPKMMLKLLVYGYAYGIRSSRKLEEAIHYNLSFIWLTSGLKPDHKTIAEFRRKNRSQLAEVLKQSAYLCIKLNLIGGNALFLDDSNLKANSSIKKKWDKNNTQKVLKQIDQRIADLLSECDEQDEA</sequence>